<keyword evidence="1" id="KW-0802">TPR repeat</keyword>
<evidence type="ECO:0000256" key="1">
    <source>
        <dbReference type="PROSITE-ProRule" id="PRU00339"/>
    </source>
</evidence>
<dbReference type="Gene3D" id="1.10.1410.40">
    <property type="match status" value="1"/>
</dbReference>
<protein>
    <recommendedName>
        <fullName evidence="2">Mab-21-like HhH/H2TH-like domain-containing protein</fullName>
    </recommendedName>
</protein>
<evidence type="ECO:0000313" key="4">
    <source>
        <dbReference type="Proteomes" id="UP000596742"/>
    </source>
</evidence>
<evidence type="ECO:0000313" key="3">
    <source>
        <dbReference type="EMBL" id="VDI02553.1"/>
    </source>
</evidence>
<dbReference type="InterPro" id="IPR011990">
    <property type="entry name" value="TPR-like_helical_dom_sf"/>
</dbReference>
<keyword evidence="4" id="KW-1185">Reference proteome</keyword>
<dbReference type="PROSITE" id="PS50005">
    <property type="entry name" value="TPR"/>
    <property type="match status" value="1"/>
</dbReference>
<dbReference type="SMART" id="SM01265">
    <property type="entry name" value="Mab-21"/>
    <property type="match status" value="1"/>
</dbReference>
<feature type="domain" description="Mab-21-like HhH/H2TH-like" evidence="2">
    <location>
        <begin position="222"/>
        <end position="303"/>
    </location>
</feature>
<dbReference type="Gene3D" id="1.25.40.10">
    <property type="entry name" value="Tetratricopeptide repeat domain"/>
    <property type="match status" value="1"/>
</dbReference>
<accession>A0A8B6CA34</accession>
<dbReference type="PANTHER" id="PTHR10656:SF69">
    <property type="entry name" value="MAB-21-LIKE HHH_H2TH-LIKE DOMAIN-CONTAINING PROTEIN"/>
    <property type="match status" value="1"/>
</dbReference>
<dbReference type="InterPro" id="IPR046906">
    <property type="entry name" value="Mab-21_HhH/H2TH-like"/>
</dbReference>
<sequence>MCHHIVGYEDHVKTIRMMNNVRDNLMSDEEFTFIASGNFGEGLELKGSDIDIMAVLKNVDVHEHVASEVLRESKTCFSMNREDTKPGFTFLCLENTYANDNSQLCLDTGGKLFLSNELFKQCFARTLLPVNHGPSLSDKHGLIDLAFCLHSKSWVIPANQWSTRQNNSWPSVEIKQNIIDHGVIFVPIGVRGSINEELEWRLSFSVGEKLLIYTFSHTQMLCYALFKILLKDIISSEMQCKDLLCSYFLKTIMFWVSEEIQPLVWTPENLIPCFMRCFRRLIYCVNYSVCPHYFIPENNLFENKIEGLKRHILLINLNTLHVYGWRCIFFSPQLSVFEISKNPNISFIAYTYNIKNIAYSKGLSVMEPLFRSCQKEMRIRRYTRAVYTLLCFQSTKIRRIHLYNMSLICRSIPDALLLISRRGNKNKYEQYKNCLSHLLRNIHHDSVSGWLLLASFLYRTQQFDKALELISYALAKCSLEKMYRGRNLSHINIELLSRASIRKKGITYALKMLNVQMCYFSLESFLIPTELQIEGCSNPHKIPPVVYAHLLRFLCYYHLGKNRQCRESITDLQVTITHGYFIEEKNRVHKAISYNCLGVALQLLGEIENATYAFRQSIELFPDTDSNAAFTNLSQISLI</sequence>
<organism evidence="3 4">
    <name type="scientific">Mytilus galloprovincialis</name>
    <name type="common">Mediterranean mussel</name>
    <dbReference type="NCBI Taxonomy" id="29158"/>
    <lineage>
        <taxon>Eukaryota</taxon>
        <taxon>Metazoa</taxon>
        <taxon>Spiralia</taxon>
        <taxon>Lophotrochozoa</taxon>
        <taxon>Mollusca</taxon>
        <taxon>Bivalvia</taxon>
        <taxon>Autobranchia</taxon>
        <taxon>Pteriomorphia</taxon>
        <taxon>Mytilida</taxon>
        <taxon>Mytiloidea</taxon>
        <taxon>Mytilidae</taxon>
        <taxon>Mytilinae</taxon>
        <taxon>Mytilus</taxon>
    </lineage>
</organism>
<dbReference type="AlphaFoldDB" id="A0A8B6CA34"/>
<dbReference type="InterPro" id="IPR024810">
    <property type="entry name" value="MAB21L/cGLR"/>
</dbReference>
<dbReference type="EMBL" id="UYJE01001484">
    <property type="protein sequence ID" value="VDI02553.1"/>
    <property type="molecule type" value="Genomic_DNA"/>
</dbReference>
<dbReference type="SUPFAM" id="SSF48452">
    <property type="entry name" value="TPR-like"/>
    <property type="match status" value="1"/>
</dbReference>
<reference evidence="3" key="1">
    <citation type="submission" date="2018-11" db="EMBL/GenBank/DDBJ databases">
        <authorList>
            <person name="Alioto T."/>
            <person name="Alioto T."/>
        </authorList>
    </citation>
    <scope>NUCLEOTIDE SEQUENCE</scope>
</reference>
<dbReference type="Pfam" id="PF20266">
    <property type="entry name" value="Mab-21_C"/>
    <property type="match status" value="1"/>
</dbReference>
<dbReference type="SMART" id="SM00028">
    <property type="entry name" value="TPR"/>
    <property type="match status" value="2"/>
</dbReference>
<name>A0A8B6CA34_MYTGA</name>
<evidence type="ECO:0000259" key="2">
    <source>
        <dbReference type="Pfam" id="PF20266"/>
    </source>
</evidence>
<dbReference type="PANTHER" id="PTHR10656">
    <property type="entry name" value="CELL FATE DETERMINING PROTEIN MAB21-RELATED"/>
    <property type="match status" value="1"/>
</dbReference>
<comment type="caution">
    <text evidence="3">The sequence shown here is derived from an EMBL/GenBank/DDBJ whole genome shotgun (WGS) entry which is preliminary data.</text>
</comment>
<proteinExistence type="predicted"/>
<dbReference type="InterPro" id="IPR019734">
    <property type="entry name" value="TPR_rpt"/>
</dbReference>
<gene>
    <name evidence="3" type="ORF">MGAL_10B059627</name>
</gene>
<dbReference type="Proteomes" id="UP000596742">
    <property type="component" value="Unassembled WGS sequence"/>
</dbReference>
<feature type="repeat" description="TPR" evidence="1">
    <location>
        <begin position="591"/>
        <end position="624"/>
    </location>
</feature>
<dbReference type="OrthoDB" id="6147354at2759"/>